<evidence type="ECO:0000313" key="1">
    <source>
        <dbReference type="EMBL" id="QPJ60759.1"/>
    </source>
</evidence>
<dbReference type="Proteomes" id="UP000594688">
    <property type="component" value="Chromosome"/>
</dbReference>
<dbReference type="EMBL" id="CP048685">
    <property type="protein sequence ID" value="QPJ60759.1"/>
    <property type="molecule type" value="Genomic_DNA"/>
</dbReference>
<dbReference type="AlphaFoldDB" id="A0A7T0BTJ7"/>
<sequence>MREESQARPNQATCNECGKPVLERPTFVEYEGEEIFLFDPIICSTCLLELCRRHSVVCANCGGKIPPYSMVGVLKADNGERQFVHMTTRCTSVGSAFHGYLGKGALGQFVQVEAC</sequence>
<proteinExistence type="predicted"/>
<name>A0A7T0BTJ7_9BACT</name>
<dbReference type="KEGG" id="nli:G3M70_02180"/>
<accession>A0A7T0BTJ7</accession>
<protein>
    <submittedName>
        <fullName evidence="1">Uncharacterized protein</fullName>
    </submittedName>
</protein>
<evidence type="ECO:0000313" key="2">
    <source>
        <dbReference type="Proteomes" id="UP000594688"/>
    </source>
</evidence>
<organism evidence="1 2">
    <name type="scientific">Candidatus Nitronauta litoralis</name>
    <dbReference type="NCBI Taxonomy" id="2705533"/>
    <lineage>
        <taxon>Bacteria</taxon>
        <taxon>Pseudomonadati</taxon>
        <taxon>Nitrospinota/Tectimicrobiota group</taxon>
        <taxon>Nitrospinota</taxon>
        <taxon>Nitrospinia</taxon>
        <taxon>Nitrospinales</taxon>
        <taxon>Nitrospinaceae</taxon>
        <taxon>Candidatus Nitronauta</taxon>
    </lineage>
</organism>
<gene>
    <name evidence="1" type="ORF">G3M70_02180</name>
</gene>
<reference evidence="1 2" key="1">
    <citation type="submission" date="2020-02" db="EMBL/GenBank/DDBJ databases">
        <title>Genomic and physiological characterization of two novel Nitrospinaceae genera.</title>
        <authorList>
            <person name="Mueller A.J."/>
            <person name="Jung M.-Y."/>
            <person name="Strachan C.R."/>
            <person name="Herbold C.W."/>
            <person name="Kirkegaard R.H."/>
            <person name="Daims H."/>
        </authorList>
    </citation>
    <scope>NUCLEOTIDE SEQUENCE [LARGE SCALE GENOMIC DNA]</scope>
    <source>
        <strain evidence="1">EB</strain>
    </source>
</reference>